<organism evidence="1 2">
    <name type="scientific">Desulfamplus magnetovallimortis</name>
    <dbReference type="NCBI Taxonomy" id="1246637"/>
    <lineage>
        <taxon>Bacteria</taxon>
        <taxon>Pseudomonadati</taxon>
        <taxon>Thermodesulfobacteriota</taxon>
        <taxon>Desulfobacteria</taxon>
        <taxon>Desulfobacterales</taxon>
        <taxon>Desulfobacteraceae</taxon>
        <taxon>Desulfamplus</taxon>
    </lineage>
</organism>
<accession>A0A1W1HEG7</accession>
<keyword evidence="2" id="KW-1185">Reference proteome</keyword>
<reference evidence="1 2" key="1">
    <citation type="submission" date="2017-03" db="EMBL/GenBank/DDBJ databases">
        <authorList>
            <person name="Afonso C.L."/>
            <person name="Miller P.J."/>
            <person name="Scott M.A."/>
            <person name="Spackman E."/>
            <person name="Goraichik I."/>
            <person name="Dimitrov K.M."/>
            <person name="Suarez D.L."/>
            <person name="Swayne D.E."/>
        </authorList>
    </citation>
    <scope>NUCLEOTIDE SEQUENCE [LARGE SCALE GENOMIC DNA]</scope>
    <source>
        <strain evidence="1">PRJEB14757</strain>
    </source>
</reference>
<gene>
    <name evidence="1" type="ORF">MTBBW1_2490003</name>
</gene>
<evidence type="ECO:0000313" key="2">
    <source>
        <dbReference type="Proteomes" id="UP000191931"/>
    </source>
</evidence>
<protein>
    <submittedName>
        <fullName evidence="1">Uncharacterized protein</fullName>
    </submittedName>
</protein>
<name>A0A1W1HEG7_9BACT</name>
<dbReference type="AlphaFoldDB" id="A0A1W1HEG7"/>
<sequence length="50" mass="6134">MYRLDLKLVNFYLKFSKFLLDRSGIKNIFNFEPLFFTLETSLNWILCMFC</sequence>
<dbReference type="Proteomes" id="UP000191931">
    <property type="component" value="Unassembled WGS sequence"/>
</dbReference>
<proteinExistence type="predicted"/>
<dbReference type="STRING" id="1246637.MTBBW1_2490003"/>
<dbReference type="EMBL" id="FWEV01000167">
    <property type="protein sequence ID" value="SLM30826.1"/>
    <property type="molecule type" value="Genomic_DNA"/>
</dbReference>
<evidence type="ECO:0000313" key="1">
    <source>
        <dbReference type="EMBL" id="SLM30826.1"/>
    </source>
</evidence>